<name>A0A5N6XPT6_9EURO</name>
<evidence type="ECO:0000313" key="1">
    <source>
        <dbReference type="EMBL" id="KAE8334908.1"/>
    </source>
</evidence>
<dbReference type="AlphaFoldDB" id="A0A5N6XPT6"/>
<proteinExistence type="predicted"/>
<protein>
    <submittedName>
        <fullName evidence="1">Uncharacterized protein</fullName>
    </submittedName>
</protein>
<reference evidence="1" key="1">
    <citation type="submission" date="2019-04" db="EMBL/GenBank/DDBJ databases">
        <title>Friends and foes A comparative genomics study of 23 Aspergillus species from section Flavi.</title>
        <authorList>
            <consortium name="DOE Joint Genome Institute"/>
            <person name="Kjaerbolling I."/>
            <person name="Vesth T."/>
            <person name="Frisvad J.C."/>
            <person name="Nybo J.L."/>
            <person name="Theobald S."/>
            <person name="Kildgaard S."/>
            <person name="Isbrandt T."/>
            <person name="Kuo A."/>
            <person name="Sato A."/>
            <person name="Lyhne E.K."/>
            <person name="Kogle M.E."/>
            <person name="Wiebenga A."/>
            <person name="Kun R.S."/>
            <person name="Lubbers R.J."/>
            <person name="Makela M.R."/>
            <person name="Barry K."/>
            <person name="Chovatia M."/>
            <person name="Clum A."/>
            <person name="Daum C."/>
            <person name="Haridas S."/>
            <person name="He G."/>
            <person name="LaButti K."/>
            <person name="Lipzen A."/>
            <person name="Mondo S."/>
            <person name="Riley R."/>
            <person name="Salamov A."/>
            <person name="Simmons B.A."/>
            <person name="Magnuson J.K."/>
            <person name="Henrissat B."/>
            <person name="Mortensen U.H."/>
            <person name="Larsen T.O."/>
            <person name="Devries R.P."/>
            <person name="Grigoriev I.V."/>
            <person name="Machida M."/>
            <person name="Baker S.E."/>
            <person name="Andersen M.R."/>
        </authorList>
    </citation>
    <scope>NUCLEOTIDE SEQUENCE</scope>
    <source>
        <strain evidence="1">CBS 117612</strain>
    </source>
</reference>
<accession>A0A5N6XPT6</accession>
<dbReference type="EMBL" id="ML737240">
    <property type="protein sequence ID" value="KAE8334908.1"/>
    <property type="molecule type" value="Genomic_DNA"/>
</dbReference>
<sequence>MNPQAFIVILVPSPSPRHGAKPSVSFPWLRWWIMSTLDVGVHQPFKVNKSVDADARCILLPLSVNSQGLHTTSRQDAAIEKLRSVPMLPSDTTEVRQQSMQHYSLHCIVRPMA</sequence>
<organism evidence="1">
    <name type="scientific">Aspergillus arachidicola</name>
    <dbReference type="NCBI Taxonomy" id="656916"/>
    <lineage>
        <taxon>Eukaryota</taxon>
        <taxon>Fungi</taxon>
        <taxon>Dikarya</taxon>
        <taxon>Ascomycota</taxon>
        <taxon>Pezizomycotina</taxon>
        <taxon>Eurotiomycetes</taxon>
        <taxon>Eurotiomycetidae</taxon>
        <taxon>Eurotiales</taxon>
        <taxon>Aspergillaceae</taxon>
        <taxon>Aspergillus</taxon>
        <taxon>Aspergillus subgen. Circumdati</taxon>
    </lineage>
</organism>
<gene>
    <name evidence="1" type="ORF">BDV24DRAFT_144964</name>
</gene>
<dbReference type="Proteomes" id="UP000325558">
    <property type="component" value="Unassembled WGS sequence"/>
</dbReference>